<accession>A0AA38F8L0</accession>
<dbReference type="Proteomes" id="UP000824469">
    <property type="component" value="Unassembled WGS sequence"/>
</dbReference>
<name>A0AA38F8L0_TAXCH</name>
<dbReference type="AlphaFoldDB" id="A0AA38F8L0"/>
<gene>
    <name evidence="2" type="ORF">KI387_042199</name>
</gene>
<feature type="non-terminal residue" evidence="2">
    <location>
        <position position="1"/>
    </location>
</feature>
<organism evidence="2 3">
    <name type="scientific">Taxus chinensis</name>
    <name type="common">Chinese yew</name>
    <name type="synonym">Taxus wallichiana var. chinensis</name>
    <dbReference type="NCBI Taxonomy" id="29808"/>
    <lineage>
        <taxon>Eukaryota</taxon>
        <taxon>Viridiplantae</taxon>
        <taxon>Streptophyta</taxon>
        <taxon>Embryophyta</taxon>
        <taxon>Tracheophyta</taxon>
        <taxon>Spermatophyta</taxon>
        <taxon>Pinopsida</taxon>
        <taxon>Pinidae</taxon>
        <taxon>Conifers II</taxon>
        <taxon>Cupressales</taxon>
        <taxon>Taxaceae</taxon>
        <taxon>Taxus</taxon>
    </lineage>
</organism>
<dbReference type="EMBL" id="JAHRHJ020002783">
    <property type="protein sequence ID" value="KAH9292615.1"/>
    <property type="molecule type" value="Genomic_DNA"/>
</dbReference>
<evidence type="ECO:0000313" key="2">
    <source>
        <dbReference type="EMBL" id="KAH9292615.1"/>
    </source>
</evidence>
<keyword evidence="3" id="KW-1185">Reference proteome</keyword>
<protein>
    <submittedName>
        <fullName evidence="2">Uncharacterized protein</fullName>
    </submittedName>
</protein>
<evidence type="ECO:0000313" key="3">
    <source>
        <dbReference type="Proteomes" id="UP000824469"/>
    </source>
</evidence>
<feature type="region of interest" description="Disordered" evidence="1">
    <location>
        <begin position="1"/>
        <end position="57"/>
    </location>
</feature>
<comment type="caution">
    <text evidence="2">The sequence shown here is derived from an EMBL/GenBank/DDBJ whole genome shotgun (WGS) entry which is preliminary data.</text>
</comment>
<proteinExistence type="predicted"/>
<evidence type="ECO:0000256" key="1">
    <source>
        <dbReference type="SAM" id="MobiDB-lite"/>
    </source>
</evidence>
<feature type="non-terminal residue" evidence="2">
    <location>
        <position position="57"/>
    </location>
</feature>
<reference evidence="2 3" key="1">
    <citation type="journal article" date="2021" name="Nat. Plants">
        <title>The Taxus genome provides insights into paclitaxel biosynthesis.</title>
        <authorList>
            <person name="Xiong X."/>
            <person name="Gou J."/>
            <person name="Liao Q."/>
            <person name="Li Y."/>
            <person name="Zhou Q."/>
            <person name="Bi G."/>
            <person name="Li C."/>
            <person name="Du R."/>
            <person name="Wang X."/>
            <person name="Sun T."/>
            <person name="Guo L."/>
            <person name="Liang H."/>
            <person name="Lu P."/>
            <person name="Wu Y."/>
            <person name="Zhang Z."/>
            <person name="Ro D.K."/>
            <person name="Shang Y."/>
            <person name="Huang S."/>
            <person name="Yan J."/>
        </authorList>
    </citation>
    <scope>NUCLEOTIDE SEQUENCE [LARGE SCALE GENOMIC DNA]</scope>
    <source>
        <strain evidence="2">Ta-2019</strain>
    </source>
</reference>
<sequence length="57" mass="6201">KWFSSDSVGRRDRSRSIGSLKASGELSVIGRDATNQPPVTREEGMLDEVGSSFGEEE</sequence>